<dbReference type="Pfam" id="PF13414">
    <property type="entry name" value="TPR_11"/>
    <property type="match status" value="1"/>
</dbReference>
<evidence type="ECO:0000313" key="7">
    <source>
        <dbReference type="EMBL" id="MDA5399510.1"/>
    </source>
</evidence>
<feature type="region of interest" description="Disordered" evidence="4">
    <location>
        <begin position="586"/>
        <end position="611"/>
    </location>
</feature>
<dbReference type="Gene3D" id="3.10.350.10">
    <property type="entry name" value="LysM domain"/>
    <property type="match status" value="1"/>
</dbReference>
<dbReference type="PROSITE" id="PS50005">
    <property type="entry name" value="TPR"/>
    <property type="match status" value="2"/>
</dbReference>
<dbReference type="InterPro" id="IPR011990">
    <property type="entry name" value="TPR-like_helical_dom_sf"/>
</dbReference>
<evidence type="ECO:0000256" key="5">
    <source>
        <dbReference type="SAM" id="SignalP"/>
    </source>
</evidence>
<dbReference type="InterPro" id="IPR036779">
    <property type="entry name" value="LysM_dom_sf"/>
</dbReference>
<feature type="chain" id="PRO_5040756170" evidence="5">
    <location>
        <begin position="40"/>
        <end position="679"/>
    </location>
</feature>
<feature type="signal peptide" evidence="5">
    <location>
        <begin position="1"/>
        <end position="39"/>
    </location>
</feature>
<dbReference type="PANTHER" id="PTHR44943">
    <property type="entry name" value="CELLULOSE SYNTHASE OPERON PROTEIN C"/>
    <property type="match status" value="1"/>
</dbReference>
<dbReference type="Pfam" id="PF00515">
    <property type="entry name" value="TPR_1"/>
    <property type="match status" value="1"/>
</dbReference>
<dbReference type="InterPro" id="IPR051685">
    <property type="entry name" value="Ycf3/AcsC/BcsC/TPR_MFPF"/>
</dbReference>
<dbReference type="PROSITE" id="PS51782">
    <property type="entry name" value="LYSM"/>
    <property type="match status" value="1"/>
</dbReference>
<dbReference type="Pfam" id="PF01476">
    <property type="entry name" value="LysM"/>
    <property type="match status" value="1"/>
</dbReference>
<dbReference type="Pfam" id="PF13181">
    <property type="entry name" value="TPR_8"/>
    <property type="match status" value="1"/>
</dbReference>
<keyword evidence="1" id="KW-0677">Repeat</keyword>
<evidence type="ECO:0000256" key="3">
    <source>
        <dbReference type="PROSITE-ProRule" id="PRU00339"/>
    </source>
</evidence>
<feature type="repeat" description="TPR" evidence="3">
    <location>
        <begin position="504"/>
        <end position="537"/>
    </location>
</feature>
<evidence type="ECO:0000256" key="1">
    <source>
        <dbReference type="ARBA" id="ARBA00022737"/>
    </source>
</evidence>
<accession>A0A9X3UJT2</accession>
<dbReference type="PROSITE" id="PS50293">
    <property type="entry name" value="TPR_REGION"/>
    <property type="match status" value="2"/>
</dbReference>
<evidence type="ECO:0000259" key="6">
    <source>
        <dbReference type="PROSITE" id="PS51782"/>
    </source>
</evidence>
<evidence type="ECO:0000256" key="2">
    <source>
        <dbReference type="ARBA" id="ARBA00022803"/>
    </source>
</evidence>
<comment type="caution">
    <text evidence="7">The sequence shown here is derived from an EMBL/GenBank/DDBJ whole genome shotgun (WGS) entry which is preliminary data.</text>
</comment>
<keyword evidence="5" id="KW-0732">Signal</keyword>
<protein>
    <submittedName>
        <fullName evidence="7">Tetratricopeptide repeat protein</fullName>
    </submittedName>
</protein>
<dbReference type="PANTHER" id="PTHR44943:SF8">
    <property type="entry name" value="TPR REPEAT-CONTAINING PROTEIN MJ0263"/>
    <property type="match status" value="1"/>
</dbReference>
<name>A0A9X3UJT2_9HYPH</name>
<gene>
    <name evidence="7" type="ORF">OQ273_13080</name>
</gene>
<dbReference type="SMART" id="SM00257">
    <property type="entry name" value="LysM"/>
    <property type="match status" value="1"/>
</dbReference>
<proteinExistence type="predicted"/>
<sequence length="679" mass="75048">MDSLSMRIDMGAGKMRPKLFTLAASIVMAGMLATQPVSANDDASVDTFDSGRVASFAGALLAGRTAEADRDAETAIDLYRTALRFDADNTDLQQRLMVLLFNNGNFDEGVALAEKLKGDPTIESTARLALGINAVRQREFKNAQNLLDYAGVNDLERLLHGLLQSWAYFGDRKGDQAQETIDALEGPEWYGIFKTFHSAALQEALGNTDGARRLYTAVITDQNSAGMAPDTYIAASMSLAGMEKRLGNEQRAKDALATGTAFAPGYAPLRALQERIEAGETPKASIRNSAQGASAVLYTIGSALNRSGAEDFVAIYLNFARALDPKNAGTLIMLGALLENQGKPEAAIALYEAVPEGSIFHRVSELQLGLNLSDLDRLDEAKQHLRDLIEIDPTDMRAYLAYGSVLSQAKSYREMADNYDRAVQAIGVLPDQSHWNIFYQRGIAYERLKEWEKAEPNFERALELNPNQPQVMNYLGYSWIDMNIHLDEGMELIREAVRLRPNDGYIVDSLGWAYYRLGDYENAVEELERAVEIRPGDPTINDHLGDAYWRAGRKTEARYQWERSLTMEPELTEIPKIKSKIAKGLPDLPAKAPSASNSDGQKNDIDGSLKLDESKKNGMIEDVPATQTTEYEVKPGQTLWTIADEVLGDGERYREIILLNPSLRNGKETIHPGQIILIP</sequence>
<evidence type="ECO:0000313" key="8">
    <source>
        <dbReference type="Proteomes" id="UP001151234"/>
    </source>
</evidence>
<organism evidence="7 8">
    <name type="scientific">Hoeflea prorocentri</name>
    <dbReference type="NCBI Taxonomy" id="1922333"/>
    <lineage>
        <taxon>Bacteria</taxon>
        <taxon>Pseudomonadati</taxon>
        <taxon>Pseudomonadota</taxon>
        <taxon>Alphaproteobacteria</taxon>
        <taxon>Hyphomicrobiales</taxon>
        <taxon>Rhizobiaceae</taxon>
        <taxon>Hoeflea</taxon>
    </lineage>
</organism>
<dbReference type="InterPro" id="IPR018392">
    <property type="entry name" value="LysM"/>
</dbReference>
<feature type="domain" description="LysM" evidence="6">
    <location>
        <begin position="629"/>
        <end position="678"/>
    </location>
</feature>
<dbReference type="SUPFAM" id="SSF48452">
    <property type="entry name" value="TPR-like"/>
    <property type="match status" value="2"/>
</dbReference>
<dbReference type="EMBL" id="JAPJZI010000001">
    <property type="protein sequence ID" value="MDA5399510.1"/>
    <property type="molecule type" value="Genomic_DNA"/>
</dbReference>
<dbReference type="Proteomes" id="UP001151234">
    <property type="component" value="Unassembled WGS sequence"/>
</dbReference>
<dbReference type="InterPro" id="IPR019734">
    <property type="entry name" value="TPR_rpt"/>
</dbReference>
<keyword evidence="2 3" id="KW-0802">TPR repeat</keyword>
<feature type="compositionally biased region" description="Basic and acidic residues" evidence="4">
    <location>
        <begin position="601"/>
        <end position="611"/>
    </location>
</feature>
<dbReference type="SMART" id="SM00028">
    <property type="entry name" value="TPR"/>
    <property type="match status" value="6"/>
</dbReference>
<keyword evidence="8" id="KW-1185">Reference proteome</keyword>
<feature type="repeat" description="TPR" evidence="3">
    <location>
        <begin position="435"/>
        <end position="468"/>
    </location>
</feature>
<evidence type="ECO:0000256" key="4">
    <source>
        <dbReference type="SAM" id="MobiDB-lite"/>
    </source>
</evidence>
<dbReference type="AlphaFoldDB" id="A0A9X3UJT2"/>
<dbReference type="CDD" id="cd00118">
    <property type="entry name" value="LysM"/>
    <property type="match status" value="1"/>
</dbReference>
<reference evidence="7" key="1">
    <citation type="submission" date="2022-11" db="EMBL/GenBank/DDBJ databases">
        <title>Draft genome sequence of Hoeflea poritis E7-10 and Hoeflea prorocentri PM5-8, separated from scleractinian coral Porites lutea and marine dinoflagellate.</title>
        <authorList>
            <person name="Zhang G."/>
            <person name="Wei Q."/>
            <person name="Cai L."/>
        </authorList>
    </citation>
    <scope>NUCLEOTIDE SEQUENCE</scope>
    <source>
        <strain evidence="7">PM5-8</strain>
    </source>
</reference>
<dbReference type="Gene3D" id="1.25.40.10">
    <property type="entry name" value="Tetratricopeptide repeat domain"/>
    <property type="match status" value="4"/>
</dbReference>